<dbReference type="GO" id="GO:0006308">
    <property type="term" value="P:DNA catabolic process"/>
    <property type="evidence" value="ECO:0007669"/>
    <property type="project" value="InterPro"/>
</dbReference>
<evidence type="ECO:0000259" key="6">
    <source>
        <dbReference type="Pfam" id="PF13742"/>
    </source>
</evidence>
<dbReference type="Pfam" id="PF13742">
    <property type="entry name" value="tRNA_anti_2"/>
    <property type="match status" value="1"/>
</dbReference>
<gene>
    <name evidence="7" type="ORF">UFOPK1503_00420</name>
    <name evidence="8" type="ORF">UFOPK1693_00062</name>
</gene>
<dbReference type="Pfam" id="PF02601">
    <property type="entry name" value="Exonuc_VII_L"/>
    <property type="match status" value="1"/>
</dbReference>
<reference evidence="8" key="1">
    <citation type="submission" date="2020-05" db="EMBL/GenBank/DDBJ databases">
        <authorList>
            <person name="Chiriac C."/>
            <person name="Salcher M."/>
            <person name="Ghai R."/>
            <person name="Kavagutti S V."/>
        </authorList>
    </citation>
    <scope>NUCLEOTIDE SEQUENCE</scope>
</reference>
<dbReference type="GO" id="GO:0003676">
    <property type="term" value="F:nucleic acid binding"/>
    <property type="evidence" value="ECO:0007669"/>
    <property type="project" value="InterPro"/>
</dbReference>
<keyword evidence="2" id="KW-0540">Nuclease</keyword>
<evidence type="ECO:0000256" key="2">
    <source>
        <dbReference type="ARBA" id="ARBA00022722"/>
    </source>
</evidence>
<dbReference type="GO" id="GO:0008855">
    <property type="term" value="F:exodeoxyribonuclease VII activity"/>
    <property type="evidence" value="ECO:0007669"/>
    <property type="project" value="InterPro"/>
</dbReference>
<dbReference type="InterPro" id="IPR025824">
    <property type="entry name" value="OB-fold_nuc-bd_dom"/>
</dbReference>
<dbReference type="GO" id="GO:0009318">
    <property type="term" value="C:exodeoxyribonuclease VII complex"/>
    <property type="evidence" value="ECO:0007669"/>
    <property type="project" value="InterPro"/>
</dbReference>
<evidence type="ECO:0000259" key="5">
    <source>
        <dbReference type="Pfam" id="PF02601"/>
    </source>
</evidence>
<name>A0A6J6DED6_9ZZZZ</name>
<evidence type="ECO:0000256" key="4">
    <source>
        <dbReference type="ARBA" id="ARBA00022839"/>
    </source>
</evidence>
<dbReference type="HAMAP" id="MF_00378">
    <property type="entry name" value="Exonuc_7_L"/>
    <property type="match status" value="1"/>
</dbReference>
<keyword evidence="4" id="KW-0269">Exonuclease</keyword>
<dbReference type="EMBL" id="CAEZTO010000001">
    <property type="protein sequence ID" value="CAB4561624.1"/>
    <property type="molecule type" value="Genomic_DNA"/>
</dbReference>
<dbReference type="AlphaFoldDB" id="A0A6J6DED6"/>
<evidence type="ECO:0000256" key="1">
    <source>
        <dbReference type="ARBA" id="ARBA00022490"/>
    </source>
</evidence>
<protein>
    <submittedName>
        <fullName evidence="8">Unannotated protein</fullName>
    </submittedName>
</protein>
<dbReference type="NCBIfam" id="TIGR00237">
    <property type="entry name" value="xseA"/>
    <property type="match status" value="1"/>
</dbReference>
<dbReference type="InterPro" id="IPR003753">
    <property type="entry name" value="Exonuc_VII_L"/>
</dbReference>
<dbReference type="PANTHER" id="PTHR30008">
    <property type="entry name" value="EXODEOXYRIBONUCLEASE 7 LARGE SUBUNIT"/>
    <property type="match status" value="1"/>
</dbReference>
<feature type="domain" description="Exonuclease VII large subunit C-terminal" evidence="5">
    <location>
        <begin position="137"/>
        <end position="349"/>
    </location>
</feature>
<keyword evidence="1" id="KW-0963">Cytoplasm</keyword>
<proteinExistence type="inferred from homology"/>
<evidence type="ECO:0000256" key="3">
    <source>
        <dbReference type="ARBA" id="ARBA00022801"/>
    </source>
</evidence>
<dbReference type="InterPro" id="IPR020579">
    <property type="entry name" value="Exonuc_VII_lsu_C"/>
</dbReference>
<evidence type="ECO:0000313" key="7">
    <source>
        <dbReference type="EMBL" id="CAB4543466.1"/>
    </source>
</evidence>
<organism evidence="8">
    <name type="scientific">freshwater metagenome</name>
    <dbReference type="NCBI Taxonomy" id="449393"/>
    <lineage>
        <taxon>unclassified sequences</taxon>
        <taxon>metagenomes</taxon>
        <taxon>ecological metagenomes</taxon>
    </lineage>
</organism>
<sequence>MQEKADLESQSKVSSEHSPWRVSQLSKSLKDWVEKLGRVWVEGELQQIQLRGSNLFGSLRDLDTENSVEIHAFEASDVDIEVGLAQGDRVVALVQPAFWGKNGKLTMRVLKMHKVGLGELLERIEKLRQQIIKEGLTDPARKKALPFLPGKIGLVTGANSDAEKDVLQNARNRWPEVEFEVIHTLVQGDRAAAEIIMAIQQLDAMSDVDVIIVARGGGSFQDLLPFSDERLVRAAAALSKPLVSAIGHENDQPLLDLVADLRASTPTDAAKRVVPDVEEERESIQTAMDRIHFRIISFIETQHQLIKSIVSRPVLASPFGFVDYQAEQLSLLTRRLTEILDWRLTQASSELGQIVTSVRALSPKLTMERGYAVITNEAGEILKQLTEGDEFTVQLAKQEIKATAKSVRNK</sequence>
<dbReference type="EMBL" id="CAEZST010000005">
    <property type="protein sequence ID" value="CAB4543466.1"/>
    <property type="molecule type" value="Genomic_DNA"/>
</dbReference>
<feature type="domain" description="OB-fold nucleic acid binding" evidence="6">
    <location>
        <begin position="21"/>
        <end position="112"/>
    </location>
</feature>
<accession>A0A6J6DED6</accession>
<keyword evidence="3" id="KW-0378">Hydrolase</keyword>
<evidence type="ECO:0000313" key="8">
    <source>
        <dbReference type="EMBL" id="CAB4561624.1"/>
    </source>
</evidence>
<dbReference type="PANTHER" id="PTHR30008:SF0">
    <property type="entry name" value="EXODEOXYRIBONUCLEASE 7 LARGE SUBUNIT"/>
    <property type="match status" value="1"/>
</dbReference>